<proteinExistence type="predicted"/>
<dbReference type="Pfam" id="PF00535">
    <property type="entry name" value="Glycos_transf_2"/>
    <property type="match status" value="1"/>
</dbReference>
<dbReference type="CDD" id="cd00761">
    <property type="entry name" value="Glyco_tranf_GTA_type"/>
    <property type="match status" value="1"/>
</dbReference>
<dbReference type="EMBL" id="JAELUP010000107">
    <property type="protein sequence ID" value="MBJ6363824.1"/>
    <property type="molecule type" value="Genomic_DNA"/>
</dbReference>
<feature type="domain" description="Glycosyltransferase 2-like" evidence="2">
    <location>
        <begin position="173"/>
        <end position="319"/>
    </location>
</feature>
<dbReference type="Proteomes" id="UP000640274">
    <property type="component" value="Unassembled WGS sequence"/>
</dbReference>
<gene>
    <name evidence="3" type="ORF">JFN88_21660</name>
</gene>
<reference evidence="3" key="1">
    <citation type="submission" date="2020-12" db="EMBL/GenBank/DDBJ databases">
        <authorList>
            <person name="Huq M.A."/>
        </authorList>
    </citation>
    <scope>NUCLEOTIDE SEQUENCE</scope>
    <source>
        <strain evidence="3">MAHUQ-46</strain>
    </source>
</reference>
<evidence type="ECO:0000313" key="3">
    <source>
        <dbReference type="EMBL" id="MBJ6363824.1"/>
    </source>
</evidence>
<dbReference type="AlphaFoldDB" id="A0A934J5U3"/>
<evidence type="ECO:0000256" key="1">
    <source>
        <dbReference type="SAM" id="MobiDB-lite"/>
    </source>
</evidence>
<keyword evidence="4" id="KW-1185">Reference proteome</keyword>
<feature type="compositionally biased region" description="Low complexity" evidence="1">
    <location>
        <begin position="22"/>
        <end position="50"/>
    </location>
</feature>
<dbReference type="RefSeq" id="WP_199021415.1">
    <property type="nucleotide sequence ID" value="NZ_JAELUP010000107.1"/>
</dbReference>
<dbReference type="InterPro" id="IPR001173">
    <property type="entry name" value="Glyco_trans_2-like"/>
</dbReference>
<evidence type="ECO:0000259" key="2">
    <source>
        <dbReference type="Pfam" id="PF00535"/>
    </source>
</evidence>
<accession>A0A934J5U3</accession>
<organism evidence="3 4">
    <name type="scientific">Paenibacillus roseus</name>
    <dbReference type="NCBI Taxonomy" id="2798579"/>
    <lineage>
        <taxon>Bacteria</taxon>
        <taxon>Bacillati</taxon>
        <taxon>Bacillota</taxon>
        <taxon>Bacilli</taxon>
        <taxon>Bacillales</taxon>
        <taxon>Paenibacillaceae</taxon>
        <taxon>Paenibacillus</taxon>
    </lineage>
</organism>
<dbReference type="InterPro" id="IPR029044">
    <property type="entry name" value="Nucleotide-diphossugar_trans"/>
</dbReference>
<feature type="region of interest" description="Disordered" evidence="1">
    <location>
        <begin position="1"/>
        <end position="62"/>
    </location>
</feature>
<dbReference type="SUPFAM" id="SSF53448">
    <property type="entry name" value="Nucleotide-diphospho-sugar transferases"/>
    <property type="match status" value="1"/>
</dbReference>
<protein>
    <submittedName>
        <fullName evidence="3">Glycosyltransferase family 2 protein</fullName>
    </submittedName>
</protein>
<dbReference type="Gene3D" id="3.90.550.10">
    <property type="entry name" value="Spore Coat Polysaccharide Biosynthesis Protein SpsA, Chain A"/>
    <property type="match status" value="1"/>
</dbReference>
<sequence length="411" mass="43919">MTTLANKRSGAKRNPSGRKIGVSRPSSSGTSRGRALRQSRTAAATSAGAAARKRTKPQASGAVLHRRRVLHRNSKLPGKVIRAAYALGQSSALQLKQERQANGETQLFQDSSQVIQAMNAAFSKARTGTAWASMTALLHEGAAFRNGFIDAWGEDLALHPYVLLPLNGTAAAVVTVCNEEDSIRQVLNELQLLPLTDIIVVINGSTDHSFNYTKGFAGVTILHESEALGLDVGRALGAKLTKADIVLFIDGDFPVPAIQLASFLLAVDQGVDVALNDVTPYLGVFKYWDAVSRVKQFLNAALGRPDLITNSMTCVPHALSRRAIDTIGENTLAVPPKAQAAALAASLKVEASASINVFLKNRVREQNVGSGNPVARLIIGDHIEALKSIQRQQGARLSFPDQVRRRSRAGG</sequence>
<comment type="caution">
    <text evidence="3">The sequence shown here is derived from an EMBL/GenBank/DDBJ whole genome shotgun (WGS) entry which is preliminary data.</text>
</comment>
<evidence type="ECO:0000313" key="4">
    <source>
        <dbReference type="Proteomes" id="UP000640274"/>
    </source>
</evidence>
<name>A0A934J5U3_9BACL</name>